<dbReference type="InterPro" id="IPR013783">
    <property type="entry name" value="Ig-like_fold"/>
</dbReference>
<sequence>MQYQNIIFPKKISHLLLLLCGSMAFFFSCKKDNLDIPVAAGPPSIERVRLTDPKTTDSSLSQATLGSTLAIVGKNLVGATTVAFNGYVVDVNPVYATDQYLVITVPDSVPTVATNPNVPDELKVTTPKGEAVYKFKILPPPPAIDQISNEYARAGESITLYGKYFFFVDSISFPGSAAITTGFTTSADGTSLTVTVPSGVTPATGGIFVKSQSGWSADTRENKLYDHSGIGMTLDWDTKNDGGGILNFGWGLDAGKAVMNTYPGINAIDNNFAMININIPANWGWTNDKVIDMDNWSGTNGGKLFPQTPADKYDGETPLASYDLKFEMSTLQPIGELILQLSQGDYGINLPLKNFVKSADGKWYTVSVNLGKLVNGGGNALNKYKDLNNSQTMRIVISNGTTADIRATMAIDNIRIVKVAN</sequence>
<dbReference type="InterPro" id="IPR040475">
    <property type="entry name" value="SGBP_B_XBD"/>
</dbReference>
<organism evidence="3 4">
    <name type="scientific">Danxiaibacter flavus</name>
    <dbReference type="NCBI Taxonomy" id="3049108"/>
    <lineage>
        <taxon>Bacteria</taxon>
        <taxon>Pseudomonadati</taxon>
        <taxon>Bacteroidota</taxon>
        <taxon>Chitinophagia</taxon>
        <taxon>Chitinophagales</taxon>
        <taxon>Chitinophagaceae</taxon>
        <taxon>Danxiaibacter</taxon>
    </lineage>
</organism>
<evidence type="ECO:0000259" key="2">
    <source>
        <dbReference type="Pfam" id="PF18329"/>
    </source>
</evidence>
<dbReference type="RefSeq" id="WP_369329369.1">
    <property type="nucleotide sequence ID" value="NZ_JAULBC010000003.1"/>
</dbReference>
<dbReference type="SUPFAM" id="SSF81296">
    <property type="entry name" value="E set domains"/>
    <property type="match status" value="1"/>
</dbReference>
<keyword evidence="4" id="KW-1185">Reference proteome</keyword>
<comment type="caution">
    <text evidence="3">The sequence shown here is derived from an EMBL/GenBank/DDBJ whole genome shotgun (WGS) entry which is preliminary data.</text>
</comment>
<keyword evidence="1" id="KW-0732">Signal</keyword>
<reference evidence="3 4" key="1">
    <citation type="submission" date="2023-07" db="EMBL/GenBank/DDBJ databases">
        <authorList>
            <person name="Lian W.-H."/>
        </authorList>
    </citation>
    <scope>NUCLEOTIDE SEQUENCE [LARGE SCALE GENOMIC DNA]</scope>
    <source>
        <strain evidence="3 4">SYSU DXS3180</strain>
    </source>
</reference>
<feature type="signal peptide" evidence="1">
    <location>
        <begin position="1"/>
        <end position="26"/>
    </location>
</feature>
<dbReference type="EMBL" id="JAULBC010000003">
    <property type="protein sequence ID" value="MEX6687962.1"/>
    <property type="molecule type" value="Genomic_DNA"/>
</dbReference>
<name>A0ABV3ZDK9_9BACT</name>
<dbReference type="Pfam" id="PF18329">
    <property type="entry name" value="SGBP_B_XBD"/>
    <property type="match status" value="1"/>
</dbReference>
<feature type="chain" id="PRO_5045217969" evidence="1">
    <location>
        <begin position="27"/>
        <end position="421"/>
    </location>
</feature>
<dbReference type="Proteomes" id="UP001560573">
    <property type="component" value="Unassembled WGS sequence"/>
</dbReference>
<gene>
    <name evidence="3" type="ORF">QTN47_10680</name>
</gene>
<evidence type="ECO:0000256" key="1">
    <source>
        <dbReference type="SAM" id="SignalP"/>
    </source>
</evidence>
<proteinExistence type="predicted"/>
<feature type="domain" description="Surface glycan-binding protein B xyloglucan binding" evidence="2">
    <location>
        <begin position="231"/>
        <end position="418"/>
    </location>
</feature>
<accession>A0ABV3ZDK9</accession>
<evidence type="ECO:0000313" key="4">
    <source>
        <dbReference type="Proteomes" id="UP001560573"/>
    </source>
</evidence>
<protein>
    <submittedName>
        <fullName evidence="3">Glycan-binding surface protein</fullName>
    </submittedName>
</protein>
<dbReference type="Gene3D" id="2.60.40.10">
    <property type="entry name" value="Immunoglobulins"/>
    <property type="match status" value="2"/>
</dbReference>
<dbReference type="InterPro" id="IPR014756">
    <property type="entry name" value="Ig_E-set"/>
</dbReference>
<evidence type="ECO:0000313" key="3">
    <source>
        <dbReference type="EMBL" id="MEX6687962.1"/>
    </source>
</evidence>